<keyword evidence="2" id="KW-1185">Reference proteome</keyword>
<accession>A0A2U1ACM0</accession>
<reference evidence="1 2" key="1">
    <citation type="submission" date="2018-04" db="EMBL/GenBank/DDBJ databases">
        <title>Genomic Encyclopedia of Type Strains, Phase IV (KMG-IV): sequencing the most valuable type-strain genomes for metagenomic binning, comparative biology and taxonomic classification.</title>
        <authorList>
            <person name="Goeker M."/>
        </authorList>
    </citation>
    <scope>NUCLEOTIDE SEQUENCE [LARGE SCALE GENOMIC DNA]</scope>
    <source>
        <strain evidence="1 2">DSM 14823</strain>
    </source>
</reference>
<proteinExistence type="predicted"/>
<dbReference type="Proteomes" id="UP000245959">
    <property type="component" value="Unassembled WGS sequence"/>
</dbReference>
<dbReference type="GeneID" id="78297222"/>
<evidence type="ECO:0000313" key="1">
    <source>
        <dbReference type="EMBL" id="PVY33319.1"/>
    </source>
</evidence>
<dbReference type="EMBL" id="QEKH01000052">
    <property type="protein sequence ID" value="PVY33319.1"/>
    <property type="molecule type" value="Genomic_DNA"/>
</dbReference>
<name>A0A2U1ACM0_9BACT</name>
<evidence type="ECO:0000313" key="2">
    <source>
        <dbReference type="Proteomes" id="UP000245959"/>
    </source>
</evidence>
<dbReference type="OrthoDB" id="330810at2"/>
<dbReference type="Pfam" id="PF05973">
    <property type="entry name" value="Gp49"/>
    <property type="match status" value="1"/>
</dbReference>
<comment type="caution">
    <text evidence="1">The sequence shown here is derived from an EMBL/GenBank/DDBJ whole genome shotgun (WGS) entry which is preliminary data.</text>
</comment>
<dbReference type="InterPro" id="IPR009241">
    <property type="entry name" value="HigB-like"/>
</dbReference>
<gene>
    <name evidence="1" type="ORF">C8D82_15214</name>
</gene>
<protein>
    <submittedName>
        <fullName evidence="1">Phage-related protein</fullName>
    </submittedName>
</protein>
<sequence>MEWEIRYYSKQIQREIRKFPPDVQAQTDRIVKLLEKFGPVEIPGKTKQWEGEVWEITANSRSGWGRVMYIAMDGDVIWLLYAFLKKTNTTPEHIAREVRKRAKEVKNA</sequence>
<organism evidence="1 2">
    <name type="scientific">Victivallis vadensis</name>
    <dbReference type="NCBI Taxonomy" id="172901"/>
    <lineage>
        <taxon>Bacteria</taxon>
        <taxon>Pseudomonadati</taxon>
        <taxon>Lentisphaerota</taxon>
        <taxon>Lentisphaeria</taxon>
        <taxon>Victivallales</taxon>
        <taxon>Victivallaceae</taxon>
        <taxon>Victivallis</taxon>
    </lineage>
</organism>
<dbReference type="AlphaFoldDB" id="A0A2U1ACM0"/>
<dbReference type="RefSeq" id="WP_116885961.1">
    <property type="nucleotide sequence ID" value="NZ_CABMMC010000001.1"/>
</dbReference>